<gene>
    <name evidence="3" type="ORF">GCM10011583_02990</name>
</gene>
<dbReference type="InterPro" id="IPR017517">
    <property type="entry name" value="Maleyloyr_isom"/>
</dbReference>
<dbReference type="PANTHER" id="PTHR40758:SF1">
    <property type="entry name" value="CONSERVED PROTEIN"/>
    <property type="match status" value="1"/>
</dbReference>
<dbReference type="PANTHER" id="PTHR40758">
    <property type="entry name" value="CONSERVED PROTEIN"/>
    <property type="match status" value="1"/>
</dbReference>
<dbReference type="InterPro" id="IPR024344">
    <property type="entry name" value="MDMPI_metal-binding"/>
</dbReference>
<protein>
    <recommendedName>
        <fullName evidence="5">Maleylpyruvate isomerase family mycothiol-dependent enzyme</fullName>
    </recommendedName>
</protein>
<evidence type="ECO:0000313" key="3">
    <source>
        <dbReference type="EMBL" id="GGJ74886.1"/>
    </source>
</evidence>
<dbReference type="Pfam" id="PF07398">
    <property type="entry name" value="MDMPI_C"/>
    <property type="match status" value="1"/>
</dbReference>
<evidence type="ECO:0000313" key="4">
    <source>
        <dbReference type="Proteomes" id="UP000660265"/>
    </source>
</evidence>
<evidence type="ECO:0008006" key="5">
    <source>
        <dbReference type="Google" id="ProtNLM"/>
    </source>
</evidence>
<sequence>MSVLSYDRHRAELATQTALLRSRVAGADLTVPVPTCPGWTLGQLLRHVGGTHHWAQTVVRTRATAPVPEDLVNDVSGYADPDPRAMDAWVAEGAAGLTDALRAAGPAERVWTPGPGGTTAFWARRMLFEAVVHRADATWAVGAEFTVGDDVAIDGIDEWMGFGTVPEVVEPHPGVPPLLGPGRTLHLRGPGTAPGWLVDLTGDKVLCRRTAGPPPENTTVTVRAPLPDLLLLLYARRPEKPAPAEITGDARLLDLWVERSGFWLRE</sequence>
<keyword evidence="4" id="KW-1185">Reference proteome</keyword>
<accession>A0ABQ2DXR4</accession>
<feature type="domain" description="MDMPI C-terminal" evidence="1">
    <location>
        <begin position="150"/>
        <end position="254"/>
    </location>
</feature>
<organism evidence="3 4">
    <name type="scientific">Streptomyces camponoticapitis</name>
    <dbReference type="NCBI Taxonomy" id="1616125"/>
    <lineage>
        <taxon>Bacteria</taxon>
        <taxon>Bacillati</taxon>
        <taxon>Actinomycetota</taxon>
        <taxon>Actinomycetes</taxon>
        <taxon>Kitasatosporales</taxon>
        <taxon>Streptomycetaceae</taxon>
        <taxon>Streptomyces</taxon>
    </lineage>
</organism>
<dbReference type="RefSeq" id="WP_189105377.1">
    <property type="nucleotide sequence ID" value="NZ_BMMV01000001.1"/>
</dbReference>
<name>A0ABQ2DXR4_9ACTN</name>
<feature type="domain" description="Mycothiol-dependent maleylpyruvate isomerase metal-binding" evidence="2">
    <location>
        <begin position="12"/>
        <end position="137"/>
    </location>
</feature>
<reference evidence="4" key="1">
    <citation type="journal article" date="2019" name="Int. J. Syst. Evol. Microbiol.">
        <title>The Global Catalogue of Microorganisms (GCM) 10K type strain sequencing project: providing services to taxonomists for standard genome sequencing and annotation.</title>
        <authorList>
            <consortium name="The Broad Institute Genomics Platform"/>
            <consortium name="The Broad Institute Genome Sequencing Center for Infectious Disease"/>
            <person name="Wu L."/>
            <person name="Ma J."/>
        </authorList>
    </citation>
    <scope>NUCLEOTIDE SEQUENCE [LARGE SCALE GENOMIC DNA]</scope>
    <source>
        <strain evidence="4">CGMCC 4.7275</strain>
    </source>
</reference>
<dbReference type="InterPro" id="IPR010872">
    <property type="entry name" value="MDMPI_C-term_domain"/>
</dbReference>
<dbReference type="Proteomes" id="UP000660265">
    <property type="component" value="Unassembled WGS sequence"/>
</dbReference>
<dbReference type="InterPro" id="IPR034660">
    <property type="entry name" value="DinB/YfiT-like"/>
</dbReference>
<dbReference type="NCBIfam" id="TIGR03083">
    <property type="entry name" value="maleylpyruvate isomerase family mycothiol-dependent enzyme"/>
    <property type="match status" value="1"/>
</dbReference>
<evidence type="ECO:0000259" key="1">
    <source>
        <dbReference type="Pfam" id="PF07398"/>
    </source>
</evidence>
<proteinExistence type="predicted"/>
<dbReference type="Pfam" id="PF11716">
    <property type="entry name" value="MDMPI_N"/>
    <property type="match status" value="1"/>
</dbReference>
<dbReference type="SUPFAM" id="SSF109854">
    <property type="entry name" value="DinB/YfiT-like putative metalloenzymes"/>
    <property type="match status" value="1"/>
</dbReference>
<dbReference type="EMBL" id="BMMV01000001">
    <property type="protein sequence ID" value="GGJ74886.1"/>
    <property type="molecule type" value="Genomic_DNA"/>
</dbReference>
<comment type="caution">
    <text evidence="3">The sequence shown here is derived from an EMBL/GenBank/DDBJ whole genome shotgun (WGS) entry which is preliminary data.</text>
</comment>
<dbReference type="Gene3D" id="1.20.120.450">
    <property type="entry name" value="dinb family like domain"/>
    <property type="match status" value="1"/>
</dbReference>
<evidence type="ECO:0000259" key="2">
    <source>
        <dbReference type="Pfam" id="PF11716"/>
    </source>
</evidence>